<dbReference type="AlphaFoldDB" id="A0A6G1GJ30"/>
<accession>A0A6G1GJ30</accession>
<name>A0A6G1GJ30_9PEZI</name>
<dbReference type="Pfam" id="PF06985">
    <property type="entry name" value="HET"/>
    <property type="match status" value="1"/>
</dbReference>
<sequence>MAKRWLNECIKEHDMCQLHDTLIPKRLVYDGKVQSRAQDKDAILKWPPCAYMTLSYCWGPNGNPTVTTAANISSHFVEIPISALPRTIQDVIYVARSLDVQYLWVDAICIIQPNSSDTADWQEQAPLMGKIYSHSLCTIAASSAPHCDAGLFFRRIGATLPVHSCTIEDPSPRQHRSPIQLHPRLRNWYDVVDRGPLSSREWAMQERMLSTRILFWTGDGHHGLQWESKNKYAWEWNVYQGARKSGWETCEPPTTVEYVTAWWERSDSRSSPWADVVEAYSTTSLTNRSDKLAAIAGIARTIERATGEVYLSGVW</sequence>
<reference evidence="2" key="1">
    <citation type="journal article" date="2020" name="Stud. Mycol.">
        <title>101 Dothideomycetes genomes: a test case for predicting lifestyles and emergence of pathogens.</title>
        <authorList>
            <person name="Haridas S."/>
            <person name="Albert R."/>
            <person name="Binder M."/>
            <person name="Bloem J."/>
            <person name="Labutti K."/>
            <person name="Salamov A."/>
            <person name="Andreopoulos B."/>
            <person name="Baker S."/>
            <person name="Barry K."/>
            <person name="Bills G."/>
            <person name="Bluhm B."/>
            <person name="Cannon C."/>
            <person name="Castanera R."/>
            <person name="Culley D."/>
            <person name="Daum C."/>
            <person name="Ezra D."/>
            <person name="Gonzalez J."/>
            <person name="Henrissat B."/>
            <person name="Kuo A."/>
            <person name="Liang C."/>
            <person name="Lipzen A."/>
            <person name="Lutzoni F."/>
            <person name="Magnuson J."/>
            <person name="Mondo S."/>
            <person name="Nolan M."/>
            <person name="Ohm R."/>
            <person name="Pangilinan J."/>
            <person name="Park H.-J."/>
            <person name="Ramirez L."/>
            <person name="Alfaro M."/>
            <person name="Sun H."/>
            <person name="Tritt A."/>
            <person name="Yoshinaga Y."/>
            <person name="Zwiers L.-H."/>
            <person name="Turgeon B."/>
            <person name="Goodwin S."/>
            <person name="Spatafora J."/>
            <person name="Crous P."/>
            <person name="Grigoriev I."/>
        </authorList>
    </citation>
    <scope>NUCLEOTIDE SEQUENCE</scope>
    <source>
        <strain evidence="2">CBS 113979</strain>
    </source>
</reference>
<organism evidence="2 3">
    <name type="scientific">Aulographum hederae CBS 113979</name>
    <dbReference type="NCBI Taxonomy" id="1176131"/>
    <lineage>
        <taxon>Eukaryota</taxon>
        <taxon>Fungi</taxon>
        <taxon>Dikarya</taxon>
        <taxon>Ascomycota</taxon>
        <taxon>Pezizomycotina</taxon>
        <taxon>Dothideomycetes</taxon>
        <taxon>Pleosporomycetidae</taxon>
        <taxon>Aulographales</taxon>
        <taxon>Aulographaceae</taxon>
    </lineage>
</organism>
<gene>
    <name evidence="2" type="ORF">K402DRAFT_343808</name>
</gene>
<dbReference type="PANTHER" id="PTHR33112:SF8">
    <property type="entry name" value="HETEROKARYON INCOMPATIBILITY DOMAIN-CONTAINING PROTEIN"/>
    <property type="match status" value="1"/>
</dbReference>
<dbReference type="Proteomes" id="UP000800041">
    <property type="component" value="Unassembled WGS sequence"/>
</dbReference>
<protein>
    <submittedName>
        <fullName evidence="2">HET-domain-containing protein</fullName>
    </submittedName>
</protein>
<proteinExistence type="predicted"/>
<dbReference type="PANTHER" id="PTHR33112">
    <property type="entry name" value="DOMAIN PROTEIN, PUTATIVE-RELATED"/>
    <property type="match status" value="1"/>
</dbReference>
<evidence type="ECO:0000313" key="2">
    <source>
        <dbReference type="EMBL" id="KAF1980728.1"/>
    </source>
</evidence>
<feature type="domain" description="Heterokaryon incompatibility" evidence="1">
    <location>
        <begin position="51"/>
        <end position="206"/>
    </location>
</feature>
<dbReference type="OrthoDB" id="3486565at2759"/>
<dbReference type="InterPro" id="IPR010730">
    <property type="entry name" value="HET"/>
</dbReference>
<evidence type="ECO:0000313" key="3">
    <source>
        <dbReference type="Proteomes" id="UP000800041"/>
    </source>
</evidence>
<keyword evidence="3" id="KW-1185">Reference proteome</keyword>
<dbReference type="EMBL" id="ML977225">
    <property type="protein sequence ID" value="KAF1980728.1"/>
    <property type="molecule type" value="Genomic_DNA"/>
</dbReference>
<evidence type="ECO:0000259" key="1">
    <source>
        <dbReference type="Pfam" id="PF06985"/>
    </source>
</evidence>